<evidence type="ECO:0000313" key="4">
    <source>
        <dbReference type="EMBL" id="PIX77330.1"/>
    </source>
</evidence>
<feature type="domain" description="PAS" evidence="3">
    <location>
        <begin position="194"/>
        <end position="262"/>
    </location>
</feature>
<dbReference type="Pfam" id="PF13188">
    <property type="entry name" value="PAS_8"/>
    <property type="match status" value="1"/>
</dbReference>
<proteinExistence type="predicted"/>
<evidence type="ECO:0000259" key="2">
    <source>
        <dbReference type="SMART" id="SM00065"/>
    </source>
</evidence>
<dbReference type="SUPFAM" id="SSF55781">
    <property type="entry name" value="GAF domain-like"/>
    <property type="match status" value="1"/>
</dbReference>
<comment type="caution">
    <text evidence="4">The sequence shown here is derived from an EMBL/GenBank/DDBJ whole genome shotgun (WGS) entry which is preliminary data.</text>
</comment>
<dbReference type="InterPro" id="IPR000014">
    <property type="entry name" value="PAS"/>
</dbReference>
<dbReference type="NCBIfam" id="TIGR00229">
    <property type="entry name" value="sensory_box"/>
    <property type="match status" value="1"/>
</dbReference>
<dbReference type="InterPro" id="IPR003018">
    <property type="entry name" value="GAF"/>
</dbReference>
<protein>
    <recommendedName>
        <fullName evidence="6">GAF domain-containing protein</fullName>
    </recommendedName>
</protein>
<evidence type="ECO:0008006" key="6">
    <source>
        <dbReference type="Google" id="ProtNLM"/>
    </source>
</evidence>
<name>A0A2M7M3Q3_9BACT</name>
<gene>
    <name evidence="4" type="ORF">COZ37_03235</name>
</gene>
<accession>A0A2M7M3Q3</accession>
<dbReference type="Gene3D" id="3.30.450.40">
    <property type="match status" value="1"/>
</dbReference>
<evidence type="ECO:0000259" key="3">
    <source>
        <dbReference type="SMART" id="SM00091"/>
    </source>
</evidence>
<feature type="domain" description="GAF" evidence="2">
    <location>
        <begin position="38"/>
        <end position="190"/>
    </location>
</feature>
<organism evidence="4 5">
    <name type="scientific">bacterium (Candidatus Ratteibacteria) CG_4_10_14_3_um_filter_41_18</name>
    <dbReference type="NCBI Taxonomy" id="2014287"/>
    <lineage>
        <taxon>Bacteria</taxon>
        <taxon>Candidatus Ratteibacteria</taxon>
    </lineage>
</organism>
<dbReference type="Proteomes" id="UP000229703">
    <property type="component" value="Unassembled WGS sequence"/>
</dbReference>
<evidence type="ECO:0000313" key="5">
    <source>
        <dbReference type="Proteomes" id="UP000229703"/>
    </source>
</evidence>
<reference evidence="5" key="1">
    <citation type="submission" date="2017-09" db="EMBL/GenBank/DDBJ databases">
        <title>Depth-based differentiation of microbial function through sediment-hosted aquifers and enrichment of novel symbionts in the deep terrestrial subsurface.</title>
        <authorList>
            <person name="Probst A.J."/>
            <person name="Ladd B."/>
            <person name="Jarett J.K."/>
            <person name="Geller-Mcgrath D.E."/>
            <person name="Sieber C.M.K."/>
            <person name="Emerson J.B."/>
            <person name="Anantharaman K."/>
            <person name="Thomas B.C."/>
            <person name="Malmstrom R."/>
            <person name="Stieglmeier M."/>
            <person name="Klingl A."/>
            <person name="Woyke T."/>
            <person name="Ryan C.M."/>
            <person name="Banfield J.F."/>
        </authorList>
    </citation>
    <scope>NUCLEOTIDE SEQUENCE [LARGE SCALE GENOMIC DNA]</scope>
</reference>
<dbReference type="SMART" id="SM00065">
    <property type="entry name" value="GAF"/>
    <property type="match status" value="1"/>
</dbReference>
<evidence type="ECO:0000256" key="1">
    <source>
        <dbReference type="SAM" id="Coils"/>
    </source>
</evidence>
<dbReference type="PANTHER" id="PTHR43155">
    <property type="entry name" value="CYCLIC DI-GMP PHOSPHODIESTERASE PA4108-RELATED"/>
    <property type="match status" value="1"/>
</dbReference>
<dbReference type="EMBL" id="PFJK01000147">
    <property type="protein sequence ID" value="PIX77330.1"/>
    <property type="molecule type" value="Genomic_DNA"/>
</dbReference>
<dbReference type="PANTHER" id="PTHR43155:SF2">
    <property type="entry name" value="CYCLIC DI-GMP PHOSPHODIESTERASE PA4108"/>
    <property type="match status" value="1"/>
</dbReference>
<sequence length="305" mass="34825">MIRKMMEKIKELEQENQRLKKRNELLSKIIQQLNSSLQLSVVMEYVIGEVTKTVKAITSTIYTLTENGKIEFSYIYGAKQEVKEKLQKIQLEPGQGIAGKVIKEGRPYISLDTQDDPNFYKGIDQEIGFKTRSLICVPLKVKSEIIGALQVINKESEDKKFNQGDVELLEEIANHAALAIKNAQLYEEVKNWREFNEAIIENINEAVFVVDRGLKVIVGNRSLEEMSGGLYTKEYLKGRNAREIFPYLNLEPVYREVFQSGRSFQQSGAGGRLLNFKFIPRKTKNGEVGEIIVLVNKTNLQSELE</sequence>
<dbReference type="Pfam" id="PF13185">
    <property type="entry name" value="GAF_2"/>
    <property type="match status" value="1"/>
</dbReference>
<keyword evidence="1" id="KW-0175">Coiled coil</keyword>
<dbReference type="Gene3D" id="3.30.450.20">
    <property type="entry name" value="PAS domain"/>
    <property type="match status" value="1"/>
</dbReference>
<dbReference type="InterPro" id="IPR035965">
    <property type="entry name" value="PAS-like_dom_sf"/>
</dbReference>
<feature type="coiled-coil region" evidence="1">
    <location>
        <begin position="2"/>
        <end position="36"/>
    </location>
</feature>
<dbReference type="SMART" id="SM00091">
    <property type="entry name" value="PAS"/>
    <property type="match status" value="1"/>
</dbReference>
<dbReference type="SUPFAM" id="SSF55785">
    <property type="entry name" value="PYP-like sensor domain (PAS domain)"/>
    <property type="match status" value="1"/>
</dbReference>
<dbReference type="InterPro" id="IPR029016">
    <property type="entry name" value="GAF-like_dom_sf"/>
</dbReference>
<dbReference type="AlphaFoldDB" id="A0A2M7M3Q3"/>